<dbReference type="InterPro" id="IPR000073">
    <property type="entry name" value="AB_hydrolase_1"/>
</dbReference>
<feature type="domain" description="AB hydrolase-1" evidence="3">
    <location>
        <begin position="18"/>
        <end position="227"/>
    </location>
</feature>
<dbReference type="AlphaFoldDB" id="A0A7S8MWH0"/>
<dbReference type="InterPro" id="IPR029058">
    <property type="entry name" value="AB_hydrolase_fold"/>
</dbReference>
<protein>
    <submittedName>
        <fullName evidence="4">Alpha/beta fold hydrolase</fullName>
    </submittedName>
</protein>
<name>A0A7S8MWH0_9MICO</name>
<dbReference type="RefSeq" id="WP_195691753.1">
    <property type="nucleotide sequence ID" value="NZ_CP064760.1"/>
</dbReference>
<dbReference type="Pfam" id="PF12697">
    <property type="entry name" value="Abhydrolase_6"/>
    <property type="match status" value="1"/>
</dbReference>
<sequence length="243" mass="27083">MRLAVHEFGSGDRTAAIVHGISGSGLLWQDFAERLSRRHRMRVLAVDLRGHGSSPRAEHYRLSDFTDDLIETLPSDLDLAIGHSLGGRALADAAEHLQPRHAIYLDPALDVDAGVAGRRLLTYRMAGPVVARMLSVVDPAVPAPLRRRLRASTRRWDRFMALSVVQELDAHRVEPAPPPVPSTVVKATKSRLLRERYLERLKAAGWDVREFLSRHEMQLLKPEALLDALEDVLRAPTRALSSV</sequence>
<evidence type="ECO:0000259" key="3">
    <source>
        <dbReference type="Pfam" id="PF12697"/>
    </source>
</evidence>
<evidence type="ECO:0000256" key="2">
    <source>
        <dbReference type="ARBA" id="ARBA00022801"/>
    </source>
</evidence>
<dbReference type="Proteomes" id="UP000594480">
    <property type="component" value="Chromosome"/>
</dbReference>
<proteinExistence type="inferred from homology"/>
<dbReference type="InterPro" id="IPR051601">
    <property type="entry name" value="Serine_prot/Carboxylest_S33"/>
</dbReference>
<keyword evidence="5" id="KW-1185">Reference proteome</keyword>
<dbReference type="KEGG" id="msf:IT882_10095"/>
<gene>
    <name evidence="4" type="ORF">IT882_10095</name>
</gene>
<reference evidence="4 5" key="1">
    <citation type="submission" date="2020-11" db="EMBL/GenBank/DDBJ databases">
        <title>Amino acid is mineralized and recycled by bacteria in oceanic microbiome.</title>
        <authorList>
            <person name="Zheng L.Y."/>
        </authorList>
    </citation>
    <scope>NUCLEOTIDE SEQUENCE [LARGE SCALE GENOMIC DNA]</scope>
    <source>
        <strain evidence="4 5">A32-1</strain>
    </source>
</reference>
<accession>A0A7S8MWH0</accession>
<dbReference type="EMBL" id="CP064760">
    <property type="protein sequence ID" value="QPE03660.1"/>
    <property type="molecule type" value="Genomic_DNA"/>
</dbReference>
<dbReference type="GO" id="GO:0016787">
    <property type="term" value="F:hydrolase activity"/>
    <property type="evidence" value="ECO:0007669"/>
    <property type="project" value="UniProtKB-KW"/>
</dbReference>
<keyword evidence="2 4" id="KW-0378">Hydrolase</keyword>
<organism evidence="4 5">
    <name type="scientific">Microbacterium schleiferi</name>
    <dbReference type="NCBI Taxonomy" id="69362"/>
    <lineage>
        <taxon>Bacteria</taxon>
        <taxon>Bacillati</taxon>
        <taxon>Actinomycetota</taxon>
        <taxon>Actinomycetes</taxon>
        <taxon>Micrococcales</taxon>
        <taxon>Microbacteriaceae</taxon>
        <taxon>Microbacterium</taxon>
    </lineage>
</organism>
<evidence type="ECO:0000313" key="4">
    <source>
        <dbReference type="EMBL" id="QPE03660.1"/>
    </source>
</evidence>
<dbReference type="Gene3D" id="3.40.50.1820">
    <property type="entry name" value="alpha/beta hydrolase"/>
    <property type="match status" value="1"/>
</dbReference>
<dbReference type="PANTHER" id="PTHR43248:SF3">
    <property type="entry name" value="AB HYDROLASE-1 DOMAIN-CONTAINING PROTEIN"/>
    <property type="match status" value="1"/>
</dbReference>
<evidence type="ECO:0000256" key="1">
    <source>
        <dbReference type="ARBA" id="ARBA00010088"/>
    </source>
</evidence>
<dbReference type="SUPFAM" id="SSF53474">
    <property type="entry name" value="alpha/beta-Hydrolases"/>
    <property type="match status" value="1"/>
</dbReference>
<dbReference type="PANTHER" id="PTHR43248">
    <property type="entry name" value="2-SUCCINYL-6-HYDROXY-2,4-CYCLOHEXADIENE-1-CARBOXYLATE SYNTHASE"/>
    <property type="match status" value="1"/>
</dbReference>
<evidence type="ECO:0000313" key="5">
    <source>
        <dbReference type="Proteomes" id="UP000594480"/>
    </source>
</evidence>
<comment type="similarity">
    <text evidence="1">Belongs to the peptidase S33 family.</text>
</comment>